<dbReference type="InterPro" id="IPR011990">
    <property type="entry name" value="TPR-like_helical_dom_sf"/>
</dbReference>
<keyword evidence="1" id="KW-0472">Membrane</keyword>
<dbReference type="SUPFAM" id="SSF48452">
    <property type="entry name" value="TPR-like"/>
    <property type="match status" value="1"/>
</dbReference>
<dbReference type="AlphaFoldDB" id="A0A381ZBS2"/>
<reference evidence="2" key="1">
    <citation type="submission" date="2018-05" db="EMBL/GenBank/DDBJ databases">
        <authorList>
            <person name="Lanie J.A."/>
            <person name="Ng W.-L."/>
            <person name="Kazmierczak K.M."/>
            <person name="Andrzejewski T.M."/>
            <person name="Davidsen T.M."/>
            <person name="Wayne K.J."/>
            <person name="Tettelin H."/>
            <person name="Glass J.I."/>
            <person name="Rusch D."/>
            <person name="Podicherti R."/>
            <person name="Tsui H.-C.T."/>
            <person name="Winkler M.E."/>
        </authorList>
    </citation>
    <scope>NUCLEOTIDE SEQUENCE</scope>
</reference>
<dbReference type="Gene3D" id="1.25.40.10">
    <property type="entry name" value="Tetratricopeptide repeat domain"/>
    <property type="match status" value="2"/>
</dbReference>
<organism evidence="2">
    <name type="scientific">marine metagenome</name>
    <dbReference type="NCBI Taxonomy" id="408172"/>
    <lineage>
        <taxon>unclassified sequences</taxon>
        <taxon>metagenomes</taxon>
        <taxon>ecological metagenomes</taxon>
    </lineage>
</organism>
<protein>
    <submittedName>
        <fullName evidence="2">Uncharacterized protein</fullName>
    </submittedName>
</protein>
<dbReference type="EMBL" id="UINC01020559">
    <property type="protein sequence ID" value="SVA86217.1"/>
    <property type="molecule type" value="Genomic_DNA"/>
</dbReference>
<feature type="transmembrane region" description="Helical" evidence="1">
    <location>
        <begin position="20"/>
        <end position="39"/>
    </location>
</feature>
<accession>A0A381ZBS2</accession>
<keyword evidence="1" id="KW-1133">Transmembrane helix</keyword>
<name>A0A381ZBS2_9ZZZZ</name>
<proteinExistence type="predicted"/>
<gene>
    <name evidence="2" type="ORF">METZ01_LOCUS139071</name>
</gene>
<evidence type="ECO:0000313" key="2">
    <source>
        <dbReference type="EMBL" id="SVA86217.1"/>
    </source>
</evidence>
<dbReference type="InterPro" id="IPR019734">
    <property type="entry name" value="TPR_rpt"/>
</dbReference>
<sequence length="478" mass="54332">MIKRILSFILKSKPVYKYLFFLSFIGLILVLWFVIISTASNSSSFSKQTNSKSSNYDQSSSLDCSGGWTDSVLCKERQIALSEIKISSELQIKLESMNVNYWGKVKFDSAKGLISQGDILFKDEFFGKSAIKFSEANIILNNLDKLAKDLVLENLKKGTVYLEREDAAAAIGKFEMVLSIDSKDKQAIEGLSRALVLDKLLEILKEIQFLMNTGDLDLARKKMLTAIQIDNKNKKAKKLDKRLSDLIKERDIKNYLSLGFNQLEELKFEKALSSFKSVIRLDSSSKTALSGIEEAKKGLKNQEIFNLGKLAVSLQKREEWKQSKEVYNQILELDRNVQFAIRERDKVQIIIDLIEQLDRILSDPKRLSSRAVFEEANSIYEYSKSFANRGLKLKAKINSLSNVLDKYSTGLTLTIFSDSKTEVNIQRSSNLGKFSSVQVKLTPGNYQLIGKRKGYVTVRRKIELTEDSNVEIFCKDKI</sequence>
<dbReference type="PROSITE" id="PS50005">
    <property type="entry name" value="TPR"/>
    <property type="match status" value="1"/>
</dbReference>
<keyword evidence="1" id="KW-0812">Transmembrane</keyword>
<evidence type="ECO:0000256" key="1">
    <source>
        <dbReference type="SAM" id="Phobius"/>
    </source>
</evidence>